<dbReference type="Gene3D" id="1.20.140.100">
    <property type="entry name" value="Dynein heavy chain, N-terminal domain 2"/>
    <property type="match status" value="1"/>
</dbReference>
<dbReference type="Pfam" id="PF08393">
    <property type="entry name" value="DHC_N2"/>
    <property type="match status" value="1"/>
</dbReference>
<accession>A0A699ZKL7</accession>
<keyword evidence="3" id="KW-1185">Reference proteome</keyword>
<dbReference type="InterPro" id="IPR026983">
    <property type="entry name" value="DHC"/>
</dbReference>
<reference evidence="2 3" key="1">
    <citation type="submission" date="2020-02" db="EMBL/GenBank/DDBJ databases">
        <title>Draft genome sequence of Haematococcus lacustris strain NIES-144.</title>
        <authorList>
            <person name="Morimoto D."/>
            <person name="Nakagawa S."/>
            <person name="Yoshida T."/>
            <person name="Sawayama S."/>
        </authorList>
    </citation>
    <scope>NUCLEOTIDE SEQUENCE [LARGE SCALE GENOMIC DNA]</scope>
    <source>
        <strain evidence="2 3">NIES-144</strain>
    </source>
</reference>
<dbReference type="GO" id="GO:0007018">
    <property type="term" value="P:microtubule-based movement"/>
    <property type="evidence" value="ECO:0007669"/>
    <property type="project" value="InterPro"/>
</dbReference>
<gene>
    <name evidence="2" type="ORF">HaLaN_20891</name>
</gene>
<dbReference type="GO" id="GO:0045505">
    <property type="term" value="F:dynein intermediate chain binding"/>
    <property type="evidence" value="ECO:0007669"/>
    <property type="project" value="InterPro"/>
</dbReference>
<evidence type="ECO:0000313" key="2">
    <source>
        <dbReference type="EMBL" id="GFH23297.1"/>
    </source>
</evidence>
<dbReference type="Gene3D" id="3.20.180.20">
    <property type="entry name" value="Dynein heavy chain, N-terminal domain 2"/>
    <property type="match status" value="1"/>
</dbReference>
<dbReference type="InterPro" id="IPR013602">
    <property type="entry name" value="Dynein_heavy_linker"/>
</dbReference>
<evidence type="ECO:0000259" key="1">
    <source>
        <dbReference type="Pfam" id="PF08393"/>
    </source>
</evidence>
<dbReference type="PANTHER" id="PTHR45703:SF22">
    <property type="entry name" value="DYNEIN CYTOPLASMIC 2 HEAVY CHAIN 1"/>
    <property type="match status" value="1"/>
</dbReference>
<dbReference type="PANTHER" id="PTHR45703">
    <property type="entry name" value="DYNEIN HEAVY CHAIN"/>
    <property type="match status" value="1"/>
</dbReference>
<sequence>MDAQAQGEALIRKALAELKIWGLQRVFAITEASQQGSGRAGSKRVALIKEWRDVMAEVGDHQSLVASLRQSAYYNLFKDEITAWEAKLALLQEGLALLNQVQRRWVYLEPIFGRGALPAQQARFRNVDEEFRRIMGQLEITKLVVSFADIPGIRDKLPQMAQQLDVCQRALSDFLEDKRSSFPRFYFLGDDDLLEILGQSKNPAVIQSHLKKLFAGIHKASPQSCPDQINIQPSA</sequence>
<name>A0A699ZKL7_HAELA</name>
<dbReference type="GO" id="GO:0051959">
    <property type="term" value="F:dynein light intermediate chain binding"/>
    <property type="evidence" value="ECO:0007669"/>
    <property type="project" value="InterPro"/>
</dbReference>
<organism evidence="2 3">
    <name type="scientific">Haematococcus lacustris</name>
    <name type="common">Green alga</name>
    <name type="synonym">Haematococcus pluvialis</name>
    <dbReference type="NCBI Taxonomy" id="44745"/>
    <lineage>
        <taxon>Eukaryota</taxon>
        <taxon>Viridiplantae</taxon>
        <taxon>Chlorophyta</taxon>
        <taxon>core chlorophytes</taxon>
        <taxon>Chlorophyceae</taxon>
        <taxon>CS clade</taxon>
        <taxon>Chlamydomonadales</taxon>
        <taxon>Haematococcaceae</taxon>
        <taxon>Haematococcus</taxon>
    </lineage>
</organism>
<dbReference type="InterPro" id="IPR042228">
    <property type="entry name" value="Dynein_linker_3"/>
</dbReference>
<dbReference type="InterPro" id="IPR042222">
    <property type="entry name" value="Dynein_2_N"/>
</dbReference>
<feature type="domain" description="Dynein heavy chain linker" evidence="1">
    <location>
        <begin position="4"/>
        <end position="221"/>
    </location>
</feature>
<dbReference type="EMBL" id="BLLF01002240">
    <property type="protein sequence ID" value="GFH23297.1"/>
    <property type="molecule type" value="Genomic_DNA"/>
</dbReference>
<evidence type="ECO:0000313" key="3">
    <source>
        <dbReference type="Proteomes" id="UP000485058"/>
    </source>
</evidence>
<dbReference type="AlphaFoldDB" id="A0A699ZKL7"/>
<protein>
    <recommendedName>
        <fullName evidence="1">Dynein heavy chain linker domain-containing protein</fullName>
    </recommendedName>
</protein>
<dbReference type="Proteomes" id="UP000485058">
    <property type="component" value="Unassembled WGS sequence"/>
</dbReference>
<comment type="caution">
    <text evidence="2">The sequence shown here is derived from an EMBL/GenBank/DDBJ whole genome shotgun (WGS) entry which is preliminary data.</text>
</comment>
<dbReference type="GO" id="GO:0030286">
    <property type="term" value="C:dynein complex"/>
    <property type="evidence" value="ECO:0007669"/>
    <property type="project" value="InterPro"/>
</dbReference>
<proteinExistence type="predicted"/>